<dbReference type="Pfam" id="PF02866">
    <property type="entry name" value="Ldh_1_C"/>
    <property type="match status" value="1"/>
</dbReference>
<dbReference type="GO" id="GO:0005737">
    <property type="term" value="C:cytoplasm"/>
    <property type="evidence" value="ECO:0007669"/>
    <property type="project" value="UniProtKB-SubCell"/>
</dbReference>
<feature type="binding site" evidence="7">
    <location>
        <position position="13"/>
    </location>
    <ligand>
        <name>NAD(+)</name>
        <dbReference type="ChEBI" id="CHEBI:57540"/>
    </ligand>
</feature>
<evidence type="ECO:0000259" key="11">
    <source>
        <dbReference type="Pfam" id="PF02866"/>
    </source>
</evidence>
<evidence type="ECO:0000313" key="12">
    <source>
        <dbReference type="EMBL" id="HFX13042.1"/>
    </source>
</evidence>
<dbReference type="EC" id="1.1.1.27" evidence="3 7"/>
<dbReference type="GO" id="GO:0004459">
    <property type="term" value="F:L-lactate dehydrogenase (NAD+) activity"/>
    <property type="evidence" value="ECO:0007669"/>
    <property type="project" value="UniProtKB-UniRule"/>
</dbReference>
<dbReference type="PROSITE" id="PS00064">
    <property type="entry name" value="L_LDH"/>
    <property type="match status" value="1"/>
</dbReference>
<comment type="similarity">
    <text evidence="2 7">Belongs to the LDH/MDH superfamily. LDH family.</text>
</comment>
<reference evidence="12" key="1">
    <citation type="journal article" date="2020" name="mSystems">
        <title>Genome- and Community-Level Interaction Insights into Carbon Utilization and Element Cycling Functions of Hydrothermarchaeota in Hydrothermal Sediment.</title>
        <authorList>
            <person name="Zhou Z."/>
            <person name="Liu Y."/>
            <person name="Xu W."/>
            <person name="Pan J."/>
            <person name="Luo Z.H."/>
            <person name="Li M."/>
        </authorList>
    </citation>
    <scope>NUCLEOTIDE SEQUENCE [LARGE SCALE GENOMIC DNA]</scope>
    <source>
        <strain evidence="12">SpSt-81</strain>
    </source>
</reference>
<dbReference type="InterPro" id="IPR022383">
    <property type="entry name" value="Lactate/malate_DH_C"/>
</dbReference>
<comment type="caution">
    <text evidence="12">The sequence shown here is derived from an EMBL/GenBank/DDBJ whole genome shotgun (WGS) entry which is preliminary data.</text>
</comment>
<evidence type="ECO:0000256" key="9">
    <source>
        <dbReference type="PIRSR" id="PIRSR000102-3"/>
    </source>
</evidence>
<feature type="binding site" evidence="7">
    <location>
        <begin position="78"/>
        <end position="79"/>
    </location>
    <ligand>
        <name>NAD(+)</name>
        <dbReference type="ChEBI" id="CHEBI:57540"/>
    </ligand>
</feature>
<comment type="catalytic activity">
    <reaction evidence="6 7">
        <text>(S)-lactate + NAD(+) = pyruvate + NADH + H(+)</text>
        <dbReference type="Rhea" id="RHEA:23444"/>
        <dbReference type="ChEBI" id="CHEBI:15361"/>
        <dbReference type="ChEBI" id="CHEBI:15378"/>
        <dbReference type="ChEBI" id="CHEBI:16651"/>
        <dbReference type="ChEBI" id="CHEBI:57540"/>
        <dbReference type="ChEBI" id="CHEBI:57945"/>
        <dbReference type="EC" id="1.1.1.27"/>
    </reaction>
</comment>
<dbReference type="NCBIfam" id="NF004863">
    <property type="entry name" value="PRK06223.1"/>
    <property type="match status" value="1"/>
</dbReference>
<evidence type="ECO:0000256" key="2">
    <source>
        <dbReference type="ARBA" id="ARBA00006054"/>
    </source>
</evidence>
<feature type="binding site" evidence="7">
    <location>
        <begin position="119"/>
        <end position="122"/>
    </location>
    <ligand>
        <name>substrate</name>
    </ligand>
</feature>
<keyword evidence="7" id="KW-0963">Cytoplasm</keyword>
<name>A0A7C3RQF6_DICTH</name>
<dbReference type="GO" id="GO:0006089">
    <property type="term" value="P:lactate metabolic process"/>
    <property type="evidence" value="ECO:0007669"/>
    <property type="project" value="TreeGrafter"/>
</dbReference>
<feature type="modified residue" description="Phosphotyrosine" evidence="7">
    <location>
        <position position="221"/>
    </location>
</feature>
<feature type="domain" description="Lactate/malate dehydrogenase N-terminal" evidence="10">
    <location>
        <begin position="4"/>
        <end position="141"/>
    </location>
</feature>
<dbReference type="EMBL" id="DTIN01000009">
    <property type="protein sequence ID" value="HFX13042.1"/>
    <property type="molecule type" value="Genomic_DNA"/>
</dbReference>
<feature type="binding site" evidence="7">
    <location>
        <position position="142"/>
    </location>
    <ligand>
        <name>NAD(+)</name>
        <dbReference type="ChEBI" id="CHEBI:57540"/>
    </ligand>
</feature>
<comment type="caution">
    <text evidence="7">Lacks conserved residue(s) required for the propagation of feature annotation.</text>
</comment>
<feature type="binding site" evidence="9">
    <location>
        <position position="94"/>
    </location>
    <ligand>
        <name>NAD(+)</name>
        <dbReference type="ChEBI" id="CHEBI:57540"/>
    </ligand>
</feature>
<evidence type="ECO:0000256" key="5">
    <source>
        <dbReference type="ARBA" id="ARBA00023027"/>
    </source>
</evidence>
<evidence type="ECO:0000256" key="3">
    <source>
        <dbReference type="ARBA" id="ARBA00012967"/>
    </source>
</evidence>
<feature type="binding site" evidence="7">
    <location>
        <position position="81"/>
    </location>
    <ligand>
        <name>substrate</name>
    </ligand>
</feature>
<sequence length="320" mass="35392">MRNKVFIVGAGFVGSSFAYSLMQRGIAREIVLFDIDKNRALGEAMDLSHGVSFTKPTIIKAGELREAKDSDLVVITAGAKQRPGETRLQLIDRNLQIFKDLIPKILESGFNGIFLVVTNPVDVLTYVTYKLSGFPRQRVIGSGTVLDSSRFAYLLSQHCNVDPRSVNAYIIGEHGDSAVAAWSLTHIGGIHISDFCPVCGKNCFTQEIMENILKEVRESAYKVIELKGATYYAIGLALVNIVEAILRDENRILPVSSVHKDILGINDIPLSLPSIINRNGIEKVLNIKLSEKEVEELLNSAKIIKQMIDSLDFDKEPIFS</sequence>
<dbReference type="UniPathway" id="UPA00554">
    <property type="reaction ID" value="UER00611"/>
</dbReference>
<feature type="binding site" evidence="9">
    <location>
        <begin position="9"/>
        <end position="14"/>
    </location>
    <ligand>
        <name>NAD(+)</name>
        <dbReference type="ChEBI" id="CHEBI:57540"/>
    </ligand>
</feature>
<protein>
    <recommendedName>
        <fullName evidence="3 7">L-lactate dehydrogenase</fullName>
        <shortName evidence="7">L-LDH</shortName>
        <ecNumber evidence="3 7">1.1.1.27</ecNumber>
    </recommendedName>
</protein>
<comment type="function">
    <text evidence="7">Catalyzes the conversion of lactate to pyruvate.</text>
</comment>
<dbReference type="SUPFAM" id="SSF56327">
    <property type="entry name" value="LDH C-terminal domain-like"/>
    <property type="match status" value="1"/>
</dbReference>
<dbReference type="PANTHER" id="PTHR43128">
    <property type="entry name" value="L-2-HYDROXYCARBOXYLATE DEHYDROGENASE (NAD(P)(+))"/>
    <property type="match status" value="1"/>
</dbReference>
<evidence type="ECO:0000256" key="8">
    <source>
        <dbReference type="PIRSR" id="PIRSR000102-1"/>
    </source>
</evidence>
<dbReference type="InterPro" id="IPR015955">
    <property type="entry name" value="Lactate_DH/Glyco_Ohase_4_C"/>
</dbReference>
<dbReference type="SUPFAM" id="SSF51735">
    <property type="entry name" value="NAD(P)-binding Rossmann-fold domains"/>
    <property type="match status" value="1"/>
</dbReference>
<feature type="binding site" evidence="7">
    <location>
        <position position="230"/>
    </location>
    <ligand>
        <name>substrate</name>
    </ligand>
</feature>
<dbReference type="HAMAP" id="MF_00488">
    <property type="entry name" value="Lactate_dehydrog"/>
    <property type="match status" value="1"/>
</dbReference>
<comment type="subunit">
    <text evidence="7">Homotetramer.</text>
</comment>
<dbReference type="PIRSF" id="PIRSF000102">
    <property type="entry name" value="Lac_mal_DH"/>
    <property type="match status" value="1"/>
</dbReference>
<accession>A0A7C3RQF6</accession>
<organism evidence="12">
    <name type="scientific">Dictyoglomus thermophilum</name>
    <dbReference type="NCBI Taxonomy" id="14"/>
    <lineage>
        <taxon>Bacteria</taxon>
        <taxon>Pseudomonadati</taxon>
        <taxon>Dictyoglomota</taxon>
        <taxon>Dictyoglomia</taxon>
        <taxon>Dictyoglomales</taxon>
        <taxon>Dictyoglomaceae</taxon>
        <taxon>Dictyoglomus</taxon>
    </lineage>
</organism>
<dbReference type="NCBIfam" id="NF000824">
    <property type="entry name" value="PRK00066.1"/>
    <property type="match status" value="1"/>
</dbReference>
<evidence type="ECO:0000256" key="4">
    <source>
        <dbReference type="ARBA" id="ARBA00023002"/>
    </source>
</evidence>
<gene>
    <name evidence="7" type="primary">ldh</name>
    <name evidence="12" type="ORF">ENW00_02650</name>
</gene>
<dbReference type="InterPro" id="IPR011304">
    <property type="entry name" value="L-lactate_DH"/>
</dbReference>
<feature type="binding site" evidence="7 9">
    <location>
        <begin position="117"/>
        <end position="119"/>
    </location>
    <ligand>
        <name>NAD(+)</name>
        <dbReference type="ChEBI" id="CHEBI:57540"/>
    </ligand>
</feature>
<dbReference type="InterPro" id="IPR036291">
    <property type="entry name" value="NAD(P)-bd_dom_sf"/>
</dbReference>
<dbReference type="Gene3D" id="3.40.50.720">
    <property type="entry name" value="NAD(P)-binding Rossmann-like Domain"/>
    <property type="match status" value="1"/>
</dbReference>
<dbReference type="InterPro" id="IPR001557">
    <property type="entry name" value="L-lactate/malate_DH"/>
</dbReference>
<dbReference type="PRINTS" id="PR00086">
    <property type="entry name" value="LLDHDRGNASE"/>
</dbReference>
<comment type="subcellular location">
    <subcellularLocation>
        <location evidence="7">Cytoplasm</location>
    </subcellularLocation>
</comment>
<feature type="binding site" evidence="7">
    <location>
        <position position="39"/>
    </location>
    <ligand>
        <name>NAD(+)</name>
        <dbReference type="ChEBI" id="CHEBI:57540"/>
    </ligand>
</feature>
<keyword evidence="5 7" id="KW-0520">NAD</keyword>
<comment type="pathway">
    <text evidence="1 7">Fermentation; pyruvate fermentation to lactate; (S)-lactate from pyruvate: step 1/1.</text>
</comment>
<evidence type="ECO:0000256" key="7">
    <source>
        <dbReference type="HAMAP-Rule" id="MF_00488"/>
    </source>
</evidence>
<feature type="domain" description="Lactate/malate dehydrogenase C-terminal" evidence="11">
    <location>
        <begin position="144"/>
        <end position="309"/>
    </location>
</feature>
<dbReference type="CDD" id="cd05292">
    <property type="entry name" value="LDH_2"/>
    <property type="match status" value="1"/>
</dbReference>
<feature type="binding site" evidence="7 9">
    <location>
        <position position="34"/>
    </location>
    <ligand>
        <name>NAD(+)</name>
        <dbReference type="ChEBI" id="CHEBI:57540"/>
    </ligand>
</feature>
<feature type="binding site" evidence="7">
    <location>
        <begin position="147"/>
        <end position="150"/>
    </location>
    <ligand>
        <name>substrate</name>
    </ligand>
</feature>
<feature type="active site" description="Proton acceptor" evidence="7 8">
    <location>
        <position position="174"/>
    </location>
</feature>
<dbReference type="Gene3D" id="3.90.110.10">
    <property type="entry name" value="Lactate dehydrogenase/glycoside hydrolase, family 4, C-terminal"/>
    <property type="match status" value="1"/>
</dbReference>
<dbReference type="AlphaFoldDB" id="A0A7C3RQF6"/>
<dbReference type="InterPro" id="IPR001236">
    <property type="entry name" value="Lactate/malate_DH_N"/>
</dbReference>
<evidence type="ECO:0000256" key="1">
    <source>
        <dbReference type="ARBA" id="ARBA00004843"/>
    </source>
</evidence>
<keyword evidence="4 7" id="KW-0560">Oxidoreductase</keyword>
<evidence type="ECO:0000259" key="10">
    <source>
        <dbReference type="Pfam" id="PF00056"/>
    </source>
</evidence>
<evidence type="ECO:0000256" key="6">
    <source>
        <dbReference type="ARBA" id="ARBA00049258"/>
    </source>
</evidence>
<feature type="binding site" evidence="7">
    <location>
        <position position="87"/>
    </location>
    <ligand>
        <name>substrate</name>
    </ligand>
</feature>
<dbReference type="NCBIfam" id="TIGR01771">
    <property type="entry name" value="L-LDH-NAD"/>
    <property type="match status" value="1"/>
</dbReference>
<keyword evidence="7" id="KW-0597">Phosphoprotein</keyword>
<dbReference type="PANTHER" id="PTHR43128:SF16">
    <property type="entry name" value="L-LACTATE DEHYDROGENASE"/>
    <property type="match status" value="1"/>
</dbReference>
<dbReference type="FunFam" id="3.40.50.720:FF:000018">
    <property type="entry name" value="Malate dehydrogenase"/>
    <property type="match status" value="1"/>
</dbReference>
<dbReference type="GO" id="GO:0006096">
    <property type="term" value="P:glycolytic process"/>
    <property type="evidence" value="ECO:0007669"/>
    <property type="project" value="UniProtKB-UniRule"/>
</dbReference>
<proteinExistence type="inferred from homology"/>
<dbReference type="Pfam" id="PF00056">
    <property type="entry name" value="Ldh_1_N"/>
    <property type="match status" value="1"/>
</dbReference>
<dbReference type="InterPro" id="IPR018177">
    <property type="entry name" value="L-lactate_DH_AS"/>
</dbReference>